<dbReference type="EMBL" id="LR746496">
    <property type="protein sequence ID" value="CAA7603409.1"/>
    <property type="molecule type" value="Genomic_DNA"/>
</dbReference>
<organism evidence="1">
    <name type="scientific">Acididesulfobacillus acetoxydans</name>
    <dbReference type="NCBI Taxonomy" id="1561005"/>
    <lineage>
        <taxon>Bacteria</taxon>
        <taxon>Bacillati</taxon>
        <taxon>Bacillota</taxon>
        <taxon>Clostridia</taxon>
        <taxon>Eubacteriales</taxon>
        <taxon>Peptococcaceae</taxon>
        <taxon>Acididesulfobacillus</taxon>
    </lineage>
</organism>
<protein>
    <submittedName>
        <fullName evidence="1">Uncharacterized protein</fullName>
    </submittedName>
</protein>
<dbReference type="AlphaFoldDB" id="A0A8S0WAF6"/>
<dbReference type="EMBL" id="CDGJ01000029">
    <property type="protein sequence ID" value="CEJ06494.1"/>
    <property type="molecule type" value="Genomic_DNA"/>
</dbReference>
<reference evidence="1" key="2">
    <citation type="submission" date="2020-01" db="EMBL/GenBank/DDBJ databases">
        <authorList>
            <person name="Hornung B."/>
        </authorList>
    </citation>
    <scope>NUCLEOTIDE SEQUENCE</scope>
    <source>
        <strain evidence="1">PacBioINE</strain>
    </source>
</reference>
<keyword evidence="3" id="KW-1185">Reference proteome</keyword>
<gene>
    <name evidence="2" type="ORF">DEACI_0942</name>
    <name evidence="1" type="ORF">DEACI_4232</name>
</gene>
<evidence type="ECO:0000313" key="2">
    <source>
        <dbReference type="EMBL" id="CEJ06494.1"/>
    </source>
</evidence>
<accession>A0A8S0WAF6</accession>
<dbReference type="KEGG" id="aacx:DEACI_4232"/>
<reference evidence="2" key="1">
    <citation type="submission" date="2014-11" db="EMBL/GenBank/DDBJ databases">
        <authorList>
            <person name="Hornung B.V."/>
        </authorList>
    </citation>
    <scope>NUCLEOTIDE SEQUENCE</scope>
    <source>
        <strain evidence="2">INE</strain>
    </source>
</reference>
<evidence type="ECO:0000313" key="1">
    <source>
        <dbReference type="EMBL" id="CAA7603409.1"/>
    </source>
</evidence>
<dbReference type="Proteomes" id="UP001071230">
    <property type="component" value="Unassembled WGS sequence"/>
</dbReference>
<name>A0A8S0WAF6_9FIRM</name>
<evidence type="ECO:0000313" key="3">
    <source>
        <dbReference type="Proteomes" id="UP001071230"/>
    </source>
</evidence>
<sequence length="51" mass="5957">MLRRLIGKITRKPGMHTLAFDAVRQHLYVFLPLSDRSAVYRKTDREDESPA</sequence>
<dbReference type="Proteomes" id="UP000836597">
    <property type="component" value="Chromosome"/>
</dbReference>
<proteinExistence type="predicted"/>